<dbReference type="RefSeq" id="WP_156991014.1">
    <property type="nucleotide sequence ID" value="NZ_CP060286.1"/>
</dbReference>
<evidence type="ECO:0000313" key="1">
    <source>
        <dbReference type="EMBL" id="QNK39569.1"/>
    </source>
</evidence>
<reference evidence="1 2" key="1">
    <citation type="submission" date="2020-08" db="EMBL/GenBank/DDBJ databases">
        <title>The isolate Caproiciproducens sp. 7D4C2 produces n-caproate at mildly acidic conditions from hexoses: genome and rBOX comparison with related strains and chain-elongating bacteria.</title>
        <authorList>
            <person name="Esquivel-Elizondo S."/>
            <person name="Bagci C."/>
            <person name="Temovska M."/>
            <person name="Jeon B.S."/>
            <person name="Bessarab I."/>
            <person name="Williams R.B.H."/>
            <person name="Huson D.H."/>
            <person name="Angenent L.T."/>
        </authorList>
    </citation>
    <scope>NUCLEOTIDE SEQUENCE [LARGE SCALE GENOMIC DNA]</scope>
    <source>
        <strain evidence="1 2">7D4C2</strain>
    </source>
</reference>
<dbReference type="KEGG" id="cfem:HCR03_12565"/>
<protein>
    <submittedName>
        <fullName evidence="1">Uncharacterized protein</fullName>
    </submittedName>
</protein>
<accession>A0A7G8T7H8</accession>
<gene>
    <name evidence="1" type="ORF">HCR03_12565</name>
</gene>
<dbReference type="Proteomes" id="UP000515909">
    <property type="component" value="Chromosome"/>
</dbReference>
<name>A0A7G8T7H8_9FIRM</name>
<sequence>MQNNSGNNQLLETLMSKLGPQDQERVKSLLSDKEACEKILSSREAQDLIRQFKGGK</sequence>
<dbReference type="EMBL" id="CP060286">
    <property type="protein sequence ID" value="QNK39569.1"/>
    <property type="molecule type" value="Genomic_DNA"/>
</dbReference>
<evidence type="ECO:0000313" key="2">
    <source>
        <dbReference type="Proteomes" id="UP000515909"/>
    </source>
</evidence>
<dbReference type="AlphaFoldDB" id="A0A7G8T7H8"/>
<organism evidence="1 2">
    <name type="scientific">Caproicibacter fermentans</name>
    <dbReference type="NCBI Taxonomy" id="2576756"/>
    <lineage>
        <taxon>Bacteria</taxon>
        <taxon>Bacillati</taxon>
        <taxon>Bacillota</taxon>
        <taxon>Clostridia</taxon>
        <taxon>Eubacteriales</taxon>
        <taxon>Acutalibacteraceae</taxon>
        <taxon>Caproicibacter</taxon>
    </lineage>
</organism>
<proteinExistence type="predicted"/>